<reference evidence="2" key="3">
    <citation type="submission" date="2020-12" db="UniProtKB">
        <authorList>
            <consortium name="EnsemblPlants"/>
        </authorList>
    </citation>
    <scope>IDENTIFICATION</scope>
</reference>
<evidence type="ECO:0000313" key="3">
    <source>
        <dbReference type="Proteomes" id="UP000006727"/>
    </source>
</evidence>
<proteinExistence type="predicted"/>
<dbReference type="EnsemblPlants" id="Pp3c16_21710V3.1">
    <property type="protein sequence ID" value="PAC:32983544.CDS.1"/>
    <property type="gene ID" value="Pp3c16_21710"/>
</dbReference>
<evidence type="ECO:0000313" key="2">
    <source>
        <dbReference type="EnsemblPlants" id="PAC:32983544.CDS.1"/>
    </source>
</evidence>
<reference evidence="1 3" key="1">
    <citation type="journal article" date="2008" name="Science">
        <title>The Physcomitrella genome reveals evolutionary insights into the conquest of land by plants.</title>
        <authorList>
            <person name="Rensing S."/>
            <person name="Lang D."/>
            <person name="Zimmer A."/>
            <person name="Terry A."/>
            <person name="Salamov A."/>
            <person name="Shapiro H."/>
            <person name="Nishiyama T."/>
            <person name="Perroud P.-F."/>
            <person name="Lindquist E."/>
            <person name="Kamisugi Y."/>
            <person name="Tanahashi T."/>
            <person name="Sakakibara K."/>
            <person name="Fujita T."/>
            <person name="Oishi K."/>
            <person name="Shin-I T."/>
            <person name="Kuroki Y."/>
            <person name="Toyoda A."/>
            <person name="Suzuki Y."/>
            <person name="Hashimoto A."/>
            <person name="Yamaguchi K."/>
            <person name="Sugano A."/>
            <person name="Kohara Y."/>
            <person name="Fujiyama A."/>
            <person name="Anterola A."/>
            <person name="Aoki S."/>
            <person name="Ashton N."/>
            <person name="Barbazuk W.B."/>
            <person name="Barker E."/>
            <person name="Bennetzen J."/>
            <person name="Bezanilla M."/>
            <person name="Blankenship R."/>
            <person name="Cho S.H."/>
            <person name="Dutcher S."/>
            <person name="Estelle M."/>
            <person name="Fawcett J.A."/>
            <person name="Gundlach H."/>
            <person name="Hanada K."/>
            <person name="Heyl A."/>
            <person name="Hicks K.A."/>
            <person name="Hugh J."/>
            <person name="Lohr M."/>
            <person name="Mayer K."/>
            <person name="Melkozernov A."/>
            <person name="Murata T."/>
            <person name="Nelson D."/>
            <person name="Pils B."/>
            <person name="Prigge M."/>
            <person name="Reiss B."/>
            <person name="Renner T."/>
            <person name="Rombauts S."/>
            <person name="Rushton P."/>
            <person name="Sanderfoot A."/>
            <person name="Schween G."/>
            <person name="Shiu S.-H."/>
            <person name="Stueber K."/>
            <person name="Theodoulou F.L."/>
            <person name="Tu H."/>
            <person name="Van de Peer Y."/>
            <person name="Verrier P.J."/>
            <person name="Waters E."/>
            <person name="Wood A."/>
            <person name="Yang L."/>
            <person name="Cove D."/>
            <person name="Cuming A."/>
            <person name="Hasebe M."/>
            <person name="Lucas S."/>
            <person name="Mishler D.B."/>
            <person name="Reski R."/>
            <person name="Grigoriev I."/>
            <person name="Quatrano R.S."/>
            <person name="Boore J.L."/>
        </authorList>
    </citation>
    <scope>NUCLEOTIDE SEQUENCE [LARGE SCALE GENOMIC DNA]</scope>
    <source>
        <strain evidence="2 3">cv. Gransden 2004</strain>
    </source>
</reference>
<accession>A0A2K1J9L1</accession>
<reference evidence="1 3" key="2">
    <citation type="journal article" date="2018" name="Plant J.">
        <title>The Physcomitrella patens chromosome-scale assembly reveals moss genome structure and evolution.</title>
        <authorList>
            <person name="Lang D."/>
            <person name="Ullrich K.K."/>
            <person name="Murat F."/>
            <person name="Fuchs J."/>
            <person name="Jenkins J."/>
            <person name="Haas F.B."/>
            <person name="Piednoel M."/>
            <person name="Gundlach H."/>
            <person name="Van Bel M."/>
            <person name="Meyberg R."/>
            <person name="Vives C."/>
            <person name="Morata J."/>
            <person name="Symeonidi A."/>
            <person name="Hiss M."/>
            <person name="Muchero W."/>
            <person name="Kamisugi Y."/>
            <person name="Saleh O."/>
            <person name="Blanc G."/>
            <person name="Decker E.L."/>
            <person name="van Gessel N."/>
            <person name="Grimwood J."/>
            <person name="Hayes R.D."/>
            <person name="Graham S.W."/>
            <person name="Gunter L.E."/>
            <person name="McDaniel S.F."/>
            <person name="Hoernstein S.N.W."/>
            <person name="Larsson A."/>
            <person name="Li F.W."/>
            <person name="Perroud P.F."/>
            <person name="Phillips J."/>
            <person name="Ranjan P."/>
            <person name="Rokshar D.S."/>
            <person name="Rothfels C.J."/>
            <person name="Schneider L."/>
            <person name="Shu S."/>
            <person name="Stevenson D.W."/>
            <person name="Thummler F."/>
            <person name="Tillich M."/>
            <person name="Villarreal Aguilar J.C."/>
            <person name="Widiez T."/>
            <person name="Wong G.K."/>
            <person name="Wymore A."/>
            <person name="Zhang Y."/>
            <person name="Zimmer A.D."/>
            <person name="Quatrano R.S."/>
            <person name="Mayer K.F.X."/>
            <person name="Goodstein D."/>
            <person name="Casacuberta J.M."/>
            <person name="Vandepoele K."/>
            <person name="Reski R."/>
            <person name="Cuming A.C."/>
            <person name="Tuskan G.A."/>
            <person name="Maumus F."/>
            <person name="Salse J."/>
            <person name="Schmutz J."/>
            <person name="Rensing S.A."/>
        </authorList>
    </citation>
    <scope>NUCLEOTIDE SEQUENCE [LARGE SCALE GENOMIC DNA]</scope>
    <source>
        <strain evidence="2 3">cv. Gransden 2004</strain>
    </source>
</reference>
<sequence length="103" mass="11691">MELVQTRGCGEKWLHLPTWSTTPFSLYLGLGWDAAAMETGRSTLSVVDLVLRARIHYCRFYLLTLHNSSICINKQHYLFASADLNAFDAATSSNRTSPYLLYE</sequence>
<dbReference type="EMBL" id="ABEU02000016">
    <property type="protein sequence ID" value="PNR38213.1"/>
    <property type="molecule type" value="Genomic_DNA"/>
</dbReference>
<evidence type="ECO:0000313" key="1">
    <source>
        <dbReference type="EMBL" id="PNR38213.1"/>
    </source>
</evidence>
<keyword evidence="3" id="KW-1185">Reference proteome</keyword>
<name>A0A2K1J9L1_PHYPA</name>
<dbReference type="Gramene" id="Pp3c16_21710V3.1">
    <property type="protein sequence ID" value="PAC:32983544.CDS.1"/>
    <property type="gene ID" value="Pp3c16_21710"/>
</dbReference>
<protein>
    <submittedName>
        <fullName evidence="1 2">Uncharacterized protein</fullName>
    </submittedName>
</protein>
<organism evidence="1">
    <name type="scientific">Physcomitrium patens</name>
    <name type="common">Spreading-leaved earth moss</name>
    <name type="synonym">Physcomitrella patens</name>
    <dbReference type="NCBI Taxonomy" id="3218"/>
    <lineage>
        <taxon>Eukaryota</taxon>
        <taxon>Viridiplantae</taxon>
        <taxon>Streptophyta</taxon>
        <taxon>Embryophyta</taxon>
        <taxon>Bryophyta</taxon>
        <taxon>Bryophytina</taxon>
        <taxon>Bryopsida</taxon>
        <taxon>Funariidae</taxon>
        <taxon>Funariales</taxon>
        <taxon>Funariaceae</taxon>
        <taxon>Physcomitrium</taxon>
    </lineage>
</organism>
<dbReference type="InParanoid" id="A0A2K1J9L1"/>
<dbReference type="AlphaFoldDB" id="A0A2K1J9L1"/>
<gene>
    <name evidence="1" type="ORF">PHYPA_021324</name>
</gene>
<dbReference type="Proteomes" id="UP000006727">
    <property type="component" value="Chromosome 16"/>
</dbReference>